<evidence type="ECO:0000256" key="3">
    <source>
        <dbReference type="ARBA" id="ARBA00022692"/>
    </source>
</evidence>
<evidence type="ECO:0000256" key="18">
    <source>
        <dbReference type="ARBA" id="ARBA00048746"/>
    </source>
</evidence>
<keyword evidence="7 19" id="KW-0472">Membrane</keyword>
<comment type="catalytic activity">
    <reaction evidence="14">
        <text>glycocholate(out) + n H(+)(out) = glycocholate(in) + n H(+)(in)</text>
        <dbReference type="Rhea" id="RHEA:75503"/>
        <dbReference type="ChEBI" id="CHEBI:15378"/>
        <dbReference type="ChEBI" id="CHEBI:29746"/>
    </reaction>
</comment>
<evidence type="ECO:0000256" key="8">
    <source>
        <dbReference type="ARBA" id="ARBA00023180"/>
    </source>
</evidence>
<feature type="transmembrane region" description="Helical" evidence="19">
    <location>
        <begin position="79"/>
        <end position="96"/>
    </location>
</feature>
<feature type="transmembrane region" description="Helical" evidence="19">
    <location>
        <begin position="197"/>
        <end position="219"/>
    </location>
</feature>
<comment type="catalytic activity">
    <reaction evidence="13">
        <text>25-hydroxyvitamin D3 sulfate(out) + n H(+)(out) = 25-hydroxyvitamin D3 sulfate(in) + n H(+)(in)</text>
        <dbReference type="Rhea" id="RHEA:75491"/>
        <dbReference type="ChEBI" id="CHEBI:15378"/>
        <dbReference type="ChEBI" id="CHEBI:194336"/>
    </reaction>
</comment>
<dbReference type="AlphaFoldDB" id="A0A6P7XZQ2"/>
<feature type="transmembrane region" description="Helical" evidence="19">
    <location>
        <begin position="325"/>
        <end position="346"/>
    </location>
</feature>
<gene>
    <name evidence="21 22 23 24" type="primary">SLC46A3</name>
</gene>
<evidence type="ECO:0000256" key="9">
    <source>
        <dbReference type="ARBA" id="ARBA00023228"/>
    </source>
</evidence>
<feature type="transmembrane region" description="Helical" evidence="19">
    <location>
        <begin position="383"/>
        <end position="407"/>
    </location>
</feature>
<evidence type="ECO:0000256" key="2">
    <source>
        <dbReference type="ARBA" id="ARBA00022448"/>
    </source>
</evidence>
<evidence type="ECO:0000313" key="20">
    <source>
        <dbReference type="Proteomes" id="UP000515156"/>
    </source>
</evidence>
<feature type="transmembrane region" description="Helical" evidence="19">
    <location>
        <begin position="413"/>
        <end position="438"/>
    </location>
</feature>
<keyword evidence="2" id="KW-0813">Transport</keyword>
<feature type="transmembrane region" description="Helical" evidence="19">
    <location>
        <begin position="296"/>
        <end position="318"/>
    </location>
</feature>
<evidence type="ECO:0000256" key="10">
    <source>
        <dbReference type="ARBA" id="ARBA00035788"/>
    </source>
</evidence>
<dbReference type="InterPro" id="IPR011701">
    <property type="entry name" value="MFS"/>
</dbReference>
<comment type="catalytic activity">
    <reaction evidence="18">
        <text>taurocholate(out) + n H(+)(out) = taurocholate(in) + n H(+)(in)</text>
        <dbReference type="Rhea" id="RHEA:75507"/>
        <dbReference type="ChEBI" id="CHEBI:15378"/>
        <dbReference type="ChEBI" id="CHEBI:36257"/>
    </reaction>
</comment>
<evidence type="ECO:0000256" key="6">
    <source>
        <dbReference type="ARBA" id="ARBA00022989"/>
    </source>
</evidence>
<evidence type="ECO:0000256" key="13">
    <source>
        <dbReference type="ARBA" id="ARBA00036498"/>
    </source>
</evidence>
<dbReference type="RefSeq" id="XP_030056211.1">
    <property type="nucleotide sequence ID" value="XM_030200351.1"/>
</dbReference>
<feature type="transmembrane region" description="Helical" evidence="19">
    <location>
        <begin position="259"/>
        <end position="284"/>
    </location>
</feature>
<dbReference type="RefSeq" id="XP_030056209.1">
    <property type="nucleotide sequence ID" value="XM_030200349.1"/>
</dbReference>
<evidence type="ECO:0000256" key="17">
    <source>
        <dbReference type="ARBA" id="ARBA00042515"/>
    </source>
</evidence>
<keyword evidence="9" id="KW-0458">Lysosome</keyword>
<evidence type="ECO:0000256" key="4">
    <source>
        <dbReference type="ARBA" id="ARBA00022729"/>
    </source>
</evidence>
<dbReference type="RefSeq" id="XP_030056212.1">
    <property type="nucleotide sequence ID" value="XM_030200352.1"/>
</dbReference>
<name>A0A6P7XZQ2_9AMPH</name>
<dbReference type="CTD" id="283537"/>
<evidence type="ECO:0000256" key="15">
    <source>
        <dbReference type="ARBA" id="ARBA00038227"/>
    </source>
</evidence>
<feature type="transmembrane region" description="Helical" evidence="19">
    <location>
        <begin position="168"/>
        <end position="191"/>
    </location>
</feature>
<accession>A0A6P7XZQ2</accession>
<comment type="similarity">
    <text evidence="15">Belongs to the major facilitator superfamily. SLC46A family.</text>
</comment>
<dbReference type="OrthoDB" id="3026777at2759"/>
<dbReference type="InterPro" id="IPR036259">
    <property type="entry name" value="MFS_trans_sf"/>
</dbReference>
<evidence type="ECO:0000313" key="22">
    <source>
        <dbReference type="RefSeq" id="XP_030056210.1"/>
    </source>
</evidence>
<keyword evidence="8" id="KW-0325">Glycoprotein</keyword>
<organism evidence="20 22">
    <name type="scientific">Microcaecilia unicolor</name>
    <dbReference type="NCBI Taxonomy" id="1415580"/>
    <lineage>
        <taxon>Eukaryota</taxon>
        <taxon>Metazoa</taxon>
        <taxon>Chordata</taxon>
        <taxon>Craniata</taxon>
        <taxon>Vertebrata</taxon>
        <taxon>Euteleostomi</taxon>
        <taxon>Amphibia</taxon>
        <taxon>Gymnophiona</taxon>
        <taxon>Siphonopidae</taxon>
        <taxon>Microcaecilia</taxon>
    </lineage>
</organism>
<comment type="subcellular location">
    <subcellularLocation>
        <location evidence="1">Lysosome membrane</location>
        <topology evidence="1">Multi-pass membrane protein</topology>
    </subcellularLocation>
</comment>
<dbReference type="Pfam" id="PF07690">
    <property type="entry name" value="MFS_1"/>
    <property type="match status" value="1"/>
</dbReference>
<evidence type="ECO:0000313" key="21">
    <source>
        <dbReference type="RefSeq" id="XP_030056209.1"/>
    </source>
</evidence>
<dbReference type="GO" id="GO:0034486">
    <property type="term" value="P:vacuolar transmembrane transport"/>
    <property type="evidence" value="ECO:0007669"/>
    <property type="project" value="TreeGrafter"/>
</dbReference>
<evidence type="ECO:0000256" key="1">
    <source>
        <dbReference type="ARBA" id="ARBA00004155"/>
    </source>
</evidence>
<proteinExistence type="inferred from homology"/>
<keyword evidence="3 19" id="KW-0812">Transmembrane</keyword>
<dbReference type="PANTHER" id="PTHR23507">
    <property type="entry name" value="ZGC:174356"/>
    <property type="match status" value="1"/>
</dbReference>
<evidence type="ECO:0000313" key="23">
    <source>
        <dbReference type="RefSeq" id="XP_030056211.1"/>
    </source>
</evidence>
<dbReference type="Proteomes" id="UP000515156">
    <property type="component" value="Chromosome 4"/>
</dbReference>
<dbReference type="RefSeq" id="XP_030056210.1">
    <property type="nucleotide sequence ID" value="XM_030200350.1"/>
</dbReference>
<evidence type="ECO:0000256" key="11">
    <source>
        <dbReference type="ARBA" id="ARBA00035844"/>
    </source>
</evidence>
<feature type="transmembrane region" description="Helical" evidence="19">
    <location>
        <begin position="352"/>
        <end position="371"/>
    </location>
</feature>
<dbReference type="GO" id="GO:0015293">
    <property type="term" value="F:symporter activity"/>
    <property type="evidence" value="ECO:0007669"/>
    <property type="project" value="UniProtKB-KW"/>
</dbReference>
<evidence type="ECO:0000256" key="12">
    <source>
        <dbReference type="ARBA" id="ARBA00036178"/>
    </source>
</evidence>
<comment type="catalytic activity">
    <reaction evidence="12">
        <text>estrone 3-sulfate(out) + n H(+)(out) = estrone 3-sulfate(in) + n H(+)(in)</text>
        <dbReference type="Rhea" id="RHEA:75483"/>
        <dbReference type="ChEBI" id="CHEBI:15378"/>
        <dbReference type="ChEBI" id="CHEBI:60050"/>
    </reaction>
</comment>
<keyword evidence="4" id="KW-0732">Signal</keyword>
<evidence type="ECO:0000256" key="14">
    <source>
        <dbReference type="ARBA" id="ARBA00036597"/>
    </source>
</evidence>
<feature type="transmembrane region" description="Helical" evidence="19">
    <location>
        <begin position="131"/>
        <end position="156"/>
    </location>
</feature>
<keyword evidence="5" id="KW-0769">Symport</keyword>
<dbReference type="SUPFAM" id="SSF103473">
    <property type="entry name" value="MFS general substrate transporter"/>
    <property type="match status" value="1"/>
</dbReference>
<evidence type="ECO:0000256" key="7">
    <source>
        <dbReference type="ARBA" id="ARBA00023136"/>
    </source>
</evidence>
<reference evidence="21 22" key="1">
    <citation type="submission" date="2025-04" db="UniProtKB">
        <authorList>
            <consortium name="RefSeq"/>
        </authorList>
    </citation>
    <scope>IDENTIFICATION</scope>
</reference>
<keyword evidence="6 19" id="KW-1133">Transmembrane helix</keyword>
<dbReference type="GeneID" id="115468553"/>
<comment type="catalytic activity">
    <reaction evidence="10">
        <text>dehydroepiandrosterone 3-sulfate(out) + n H(+)(out) = dehydroepiandrosterone 3-sulfate(in) + n H(+)(in)</text>
        <dbReference type="Rhea" id="RHEA:75487"/>
        <dbReference type="ChEBI" id="CHEBI:15378"/>
        <dbReference type="ChEBI" id="CHEBI:57905"/>
    </reaction>
</comment>
<feature type="transmembrane region" description="Helical" evidence="19">
    <location>
        <begin position="103"/>
        <end position="125"/>
    </location>
</feature>
<evidence type="ECO:0000256" key="16">
    <source>
        <dbReference type="ARBA" id="ARBA00040938"/>
    </source>
</evidence>
<dbReference type="Gene3D" id="1.20.1250.20">
    <property type="entry name" value="MFS general substrate transporter like domains"/>
    <property type="match status" value="1"/>
</dbReference>
<evidence type="ECO:0000256" key="5">
    <source>
        <dbReference type="ARBA" id="ARBA00022847"/>
    </source>
</evidence>
<sequence>MKKFLLVEPVAAIYSFASFLTIPLIQQYVYRRLWEEVNNSSFINNLNISHCEINESNPIYIKQQEVQQRASLLSMSLDLSGLIPSLVVALILVAYSDHRGRKAAILLPSIGALVSSCFCLAVSYFSLTLYLFFALSLIVGFLGSFATFLGGCFSYVADLCHDEKQRTLRIALIDMILGLGAGLAGLSSGYFLRELGFTWSFVITSLFHFSNIGYIVFCLEDTVKVSESQQKIFNIKDFKEIFFGVFLLFKTSSCRKRTVIILMLTAFMTYLFSNIGGGSLFTLYELDAPLCWDEVLIGWGASLSTLVFLTSFLGIYLFSCCLKDAYIVLIGIISWIGGIIMTAFATTTQTMFLVRLPFLFAIMPLPVLRSMMSKVVRDSEQGALFACIACLESLIGTFALISFNSIYAATVLWYPGFCFLLSAGLSVIPFSIVCLLICMGYQEKEYTTFVNTSEHTEDAVS</sequence>
<dbReference type="KEGG" id="muo:115468553"/>
<dbReference type="PANTHER" id="PTHR23507:SF9">
    <property type="entry name" value="LYSOSOMAL PROTON-COUPLED STEROID CONJUGATE AND BILE ACID SYMPORTER SLC46A3"/>
    <property type="match status" value="1"/>
</dbReference>
<dbReference type="GO" id="GO:0005765">
    <property type="term" value="C:lysosomal membrane"/>
    <property type="evidence" value="ECO:0007669"/>
    <property type="project" value="UniProtKB-SubCell"/>
</dbReference>
<keyword evidence="20" id="KW-1185">Reference proteome</keyword>
<evidence type="ECO:0000313" key="24">
    <source>
        <dbReference type="RefSeq" id="XP_030056212.1"/>
    </source>
</evidence>
<evidence type="ECO:0000256" key="19">
    <source>
        <dbReference type="SAM" id="Phobius"/>
    </source>
</evidence>
<feature type="transmembrane region" description="Helical" evidence="19">
    <location>
        <begin position="12"/>
        <end position="30"/>
    </location>
</feature>
<protein>
    <recommendedName>
        <fullName evidence="16">Lysosomal proton-coupled steroid conjugate and bile acid symporter SLC46A3</fullName>
    </recommendedName>
    <alternativeName>
        <fullName evidence="17">Solute carrier family 46 member 3</fullName>
    </alternativeName>
</protein>
<comment type="catalytic activity">
    <reaction evidence="11">
        <text>cholate(out) + n H(+)(out) = cholate(in) + n H(+)(in)</text>
        <dbReference type="Rhea" id="RHEA:75499"/>
        <dbReference type="ChEBI" id="CHEBI:15378"/>
        <dbReference type="ChEBI" id="CHEBI:29747"/>
    </reaction>
</comment>